<dbReference type="InterPro" id="IPR005829">
    <property type="entry name" value="Sugar_transporter_CS"/>
</dbReference>
<dbReference type="GO" id="GO:0022857">
    <property type="term" value="F:transmembrane transporter activity"/>
    <property type="evidence" value="ECO:0007669"/>
    <property type="project" value="InterPro"/>
</dbReference>
<feature type="transmembrane region" description="Helical" evidence="6">
    <location>
        <begin position="134"/>
        <end position="156"/>
    </location>
</feature>
<comment type="caution">
    <text evidence="8">The sequence shown here is derived from an EMBL/GenBank/DDBJ whole genome shotgun (WGS) entry which is preliminary data.</text>
</comment>
<dbReference type="PANTHER" id="PTHR42718:SF9">
    <property type="entry name" value="MAJOR FACILITATOR SUPERFAMILY MULTIDRUG TRANSPORTER MFSC"/>
    <property type="match status" value="1"/>
</dbReference>
<keyword evidence="4 6" id="KW-1133">Transmembrane helix</keyword>
<keyword evidence="2" id="KW-0813">Transport</keyword>
<name>A0A7V3RGS5_UNCW3</name>
<keyword evidence="3 6" id="KW-0812">Transmembrane</keyword>
<feature type="transmembrane region" description="Helical" evidence="6">
    <location>
        <begin position="426"/>
        <end position="450"/>
    </location>
</feature>
<dbReference type="Pfam" id="PF07690">
    <property type="entry name" value="MFS_1"/>
    <property type="match status" value="1"/>
</dbReference>
<proteinExistence type="predicted"/>
<dbReference type="CDD" id="cd17321">
    <property type="entry name" value="MFS_MMR_MDR_like"/>
    <property type="match status" value="1"/>
</dbReference>
<dbReference type="SUPFAM" id="SSF103473">
    <property type="entry name" value="MFS general substrate transporter"/>
    <property type="match status" value="1"/>
</dbReference>
<feature type="domain" description="Major facilitator superfamily (MFS) profile" evidence="7">
    <location>
        <begin position="10"/>
        <end position="457"/>
    </location>
</feature>
<dbReference type="FunFam" id="1.20.1250.20:FF:000503">
    <property type="entry name" value="Drug resistance transporter, EmrB/QacA subfamily"/>
    <property type="match status" value="1"/>
</dbReference>
<dbReference type="GO" id="GO:0016020">
    <property type="term" value="C:membrane"/>
    <property type="evidence" value="ECO:0007669"/>
    <property type="project" value="UniProtKB-SubCell"/>
</dbReference>
<feature type="transmembrane region" description="Helical" evidence="6">
    <location>
        <begin position="76"/>
        <end position="97"/>
    </location>
</feature>
<feature type="transmembrane region" description="Helical" evidence="6">
    <location>
        <begin position="291"/>
        <end position="313"/>
    </location>
</feature>
<evidence type="ECO:0000259" key="7">
    <source>
        <dbReference type="PROSITE" id="PS50850"/>
    </source>
</evidence>
<dbReference type="Gene3D" id="1.20.1250.20">
    <property type="entry name" value="MFS general substrate transporter like domains"/>
    <property type="match status" value="2"/>
</dbReference>
<reference evidence="8" key="1">
    <citation type="journal article" date="2020" name="mSystems">
        <title>Genome- and Community-Level Interaction Insights into Carbon Utilization and Element Cycling Functions of Hydrothermarchaeota in Hydrothermal Sediment.</title>
        <authorList>
            <person name="Zhou Z."/>
            <person name="Liu Y."/>
            <person name="Xu W."/>
            <person name="Pan J."/>
            <person name="Luo Z.H."/>
            <person name="Li M."/>
        </authorList>
    </citation>
    <scope>NUCLEOTIDE SEQUENCE [LARGE SCALE GENOMIC DNA]</scope>
    <source>
        <strain evidence="8">SpSt-961</strain>
    </source>
</reference>
<evidence type="ECO:0000256" key="3">
    <source>
        <dbReference type="ARBA" id="ARBA00022692"/>
    </source>
</evidence>
<gene>
    <name evidence="8" type="ORF">ENX68_02090</name>
</gene>
<feature type="transmembrane region" description="Helical" evidence="6">
    <location>
        <begin position="389"/>
        <end position="414"/>
    </location>
</feature>
<feature type="transmembrane region" description="Helical" evidence="6">
    <location>
        <begin position="350"/>
        <end position="368"/>
    </location>
</feature>
<evidence type="ECO:0000256" key="1">
    <source>
        <dbReference type="ARBA" id="ARBA00004141"/>
    </source>
</evidence>
<dbReference type="AlphaFoldDB" id="A0A7V3RGS5"/>
<dbReference type="PROSITE" id="PS50850">
    <property type="entry name" value="MFS"/>
    <property type="match status" value="1"/>
</dbReference>
<feature type="transmembrane region" description="Helical" evidence="6">
    <location>
        <begin position="43"/>
        <end position="64"/>
    </location>
</feature>
<evidence type="ECO:0000256" key="6">
    <source>
        <dbReference type="SAM" id="Phobius"/>
    </source>
</evidence>
<feature type="transmembrane region" description="Helical" evidence="6">
    <location>
        <begin position="196"/>
        <end position="215"/>
    </location>
</feature>
<dbReference type="InterPro" id="IPR020846">
    <property type="entry name" value="MFS_dom"/>
</dbReference>
<accession>A0A7V3RGS5</accession>
<feature type="transmembrane region" description="Helical" evidence="6">
    <location>
        <begin position="221"/>
        <end position="238"/>
    </location>
</feature>
<comment type="subcellular location">
    <subcellularLocation>
        <location evidence="1">Membrane</location>
        <topology evidence="1">Multi-pass membrane protein</topology>
    </subcellularLocation>
</comment>
<evidence type="ECO:0000256" key="2">
    <source>
        <dbReference type="ARBA" id="ARBA00022448"/>
    </source>
</evidence>
<dbReference type="InterPro" id="IPR011701">
    <property type="entry name" value="MFS"/>
</dbReference>
<evidence type="ECO:0000313" key="8">
    <source>
        <dbReference type="EMBL" id="HGE77776.1"/>
    </source>
</evidence>
<feature type="transmembrane region" description="Helical" evidence="6">
    <location>
        <begin position="259"/>
        <end position="285"/>
    </location>
</feature>
<dbReference type="PROSITE" id="PS00216">
    <property type="entry name" value="SUGAR_TRANSPORT_1"/>
    <property type="match status" value="1"/>
</dbReference>
<dbReference type="PANTHER" id="PTHR42718">
    <property type="entry name" value="MAJOR FACILITATOR SUPERFAMILY MULTIDRUG TRANSPORTER MFSC"/>
    <property type="match status" value="1"/>
</dbReference>
<keyword evidence="5 6" id="KW-0472">Membrane</keyword>
<sequence>MCKDINKYTVLISTTIGSFLTPFMGSAINIALPAIGKEFNMNAIILGWVQTTYLLSAAICLVPIGRIADIVGRRRVFFYGLIIFGIFSFLNTCAVNAKLFLLFRVVQGIGGAMIFGTAVAILTDAFPLEERGRVLGINVAGVYLGLSAGPFLGGYLVQNFGWRSIFIFITILSILVMILILLFLKYEKQKFNLRNFDYIGASIYGIALFFLMYGFSSLPRTLGMIFIVIGIFCFLIFIKLELKNSSPLFNINLFKINPAFLFSNLAAMINYSSTNAVSFLLSLYLQYLKGLTPQMAGMIMIFQPVTMTILSPIAGRMSDRIQPGILASIGMGLNALSLFFLAFINPATSLNMIIIYLLILGIGFALFSSPNTNAVMSSVEKKYYGIASGTLATMRLLGQMSSMGIVMLIFSLFIGRVNITQKTSPLFLSSVKFAFIIFTILCVIGVFASLRRGRIERI</sequence>
<feature type="transmembrane region" description="Helical" evidence="6">
    <location>
        <begin position="103"/>
        <end position="122"/>
    </location>
</feature>
<protein>
    <submittedName>
        <fullName evidence="8">MFS transporter</fullName>
    </submittedName>
</protein>
<dbReference type="InterPro" id="IPR036259">
    <property type="entry name" value="MFS_trans_sf"/>
</dbReference>
<feature type="transmembrane region" description="Helical" evidence="6">
    <location>
        <begin position="325"/>
        <end position="344"/>
    </location>
</feature>
<evidence type="ECO:0000256" key="4">
    <source>
        <dbReference type="ARBA" id="ARBA00022989"/>
    </source>
</evidence>
<feature type="transmembrane region" description="Helical" evidence="6">
    <location>
        <begin position="162"/>
        <end position="184"/>
    </location>
</feature>
<dbReference type="EMBL" id="DTOZ01000053">
    <property type="protein sequence ID" value="HGE77776.1"/>
    <property type="molecule type" value="Genomic_DNA"/>
</dbReference>
<organism evidence="8">
    <name type="scientific">candidate division WOR-3 bacterium</name>
    <dbReference type="NCBI Taxonomy" id="2052148"/>
    <lineage>
        <taxon>Bacteria</taxon>
        <taxon>Bacteria division WOR-3</taxon>
    </lineage>
</organism>
<evidence type="ECO:0000256" key="5">
    <source>
        <dbReference type="ARBA" id="ARBA00023136"/>
    </source>
</evidence>